<proteinExistence type="predicted"/>
<dbReference type="RefSeq" id="WP_006790796.1">
    <property type="nucleotide sequence ID" value="NZ_JH417607.1"/>
</dbReference>
<dbReference type="EMBL" id="AGCJ01000078">
    <property type="protein sequence ID" value="EHM38612.1"/>
    <property type="molecule type" value="Genomic_DNA"/>
</dbReference>
<evidence type="ECO:0000313" key="2">
    <source>
        <dbReference type="Proteomes" id="UP000005481"/>
    </source>
</evidence>
<organism evidence="1 2">
    <name type="scientific">Anaeroglobus geminatus F0357</name>
    <dbReference type="NCBI Taxonomy" id="861450"/>
    <lineage>
        <taxon>Bacteria</taxon>
        <taxon>Bacillati</taxon>
        <taxon>Bacillota</taxon>
        <taxon>Negativicutes</taxon>
        <taxon>Veillonellales</taxon>
        <taxon>Veillonellaceae</taxon>
        <taxon>Anaeroglobus</taxon>
    </lineage>
</organism>
<keyword evidence="2" id="KW-1185">Reference proteome</keyword>
<dbReference type="AlphaFoldDB" id="G9YJI2"/>
<gene>
    <name evidence="1" type="ORF">HMPREF0080_01833</name>
</gene>
<dbReference type="HOGENOM" id="CLU_3283948_0_0_9"/>
<protein>
    <submittedName>
        <fullName evidence="1">Uncharacterized protein</fullName>
    </submittedName>
</protein>
<reference evidence="1 2" key="1">
    <citation type="submission" date="2011-08" db="EMBL/GenBank/DDBJ databases">
        <authorList>
            <person name="Weinstock G."/>
            <person name="Sodergren E."/>
            <person name="Clifton S."/>
            <person name="Fulton L."/>
            <person name="Fulton B."/>
            <person name="Courtney L."/>
            <person name="Fronick C."/>
            <person name="Harrison M."/>
            <person name="Strong C."/>
            <person name="Farmer C."/>
            <person name="Delahaunty K."/>
            <person name="Markovic C."/>
            <person name="Hall O."/>
            <person name="Minx P."/>
            <person name="Tomlinson C."/>
            <person name="Mitreva M."/>
            <person name="Hou S."/>
            <person name="Chen J."/>
            <person name="Wollam A."/>
            <person name="Pepin K.H."/>
            <person name="Johnson M."/>
            <person name="Bhonagiri V."/>
            <person name="Zhang X."/>
            <person name="Suruliraj S."/>
            <person name="Warren W."/>
            <person name="Chinwalla A."/>
            <person name="Mardis E.R."/>
            <person name="Wilson R.K."/>
        </authorList>
    </citation>
    <scope>NUCLEOTIDE SEQUENCE [LARGE SCALE GENOMIC DNA]</scope>
    <source>
        <strain evidence="1 2">F0357</strain>
    </source>
</reference>
<sequence>MKSVISAMCACGGSGPVTGEGAAENARLSFNGRLTDGKGV</sequence>
<comment type="caution">
    <text evidence="1">The sequence shown here is derived from an EMBL/GenBank/DDBJ whole genome shotgun (WGS) entry which is preliminary data.</text>
</comment>
<accession>G9YJI2</accession>
<dbReference type="Proteomes" id="UP000005481">
    <property type="component" value="Unassembled WGS sequence"/>
</dbReference>
<name>G9YJI2_9FIRM</name>
<evidence type="ECO:0000313" key="1">
    <source>
        <dbReference type="EMBL" id="EHM38612.1"/>
    </source>
</evidence>